<comment type="subcellular location">
    <subcellularLocation>
        <location evidence="9">Cell membrane</location>
        <topology evidence="9">Multi-pass membrane protein</topology>
    </subcellularLocation>
    <subcellularLocation>
        <location evidence="1">Membrane</location>
        <topology evidence="1">Multi-pass membrane protein</topology>
    </subcellularLocation>
</comment>
<keyword evidence="2 9" id="KW-0813">Transport</keyword>
<evidence type="ECO:0000256" key="1">
    <source>
        <dbReference type="ARBA" id="ARBA00004141"/>
    </source>
</evidence>
<evidence type="ECO:0000256" key="5">
    <source>
        <dbReference type="ARBA" id="ARBA00022989"/>
    </source>
</evidence>
<name>A0ABS6JNE7_9BACI</name>
<proteinExistence type="inferred from homology"/>
<evidence type="ECO:0000256" key="2">
    <source>
        <dbReference type="ARBA" id="ARBA00022448"/>
    </source>
</evidence>
<comment type="similarity">
    <text evidence="9">Belongs to the MscL family.</text>
</comment>
<keyword evidence="5 9" id="KW-1133">Transmembrane helix</keyword>
<dbReference type="RefSeq" id="WP_088077160.1">
    <property type="nucleotide sequence ID" value="NZ_JAHQCR010000008.1"/>
</dbReference>
<feature type="transmembrane region" description="Helical" evidence="9">
    <location>
        <begin position="21"/>
        <end position="42"/>
    </location>
</feature>
<gene>
    <name evidence="9 10" type="primary">mscL</name>
    <name evidence="10" type="ORF">KS407_00670</name>
</gene>
<dbReference type="SUPFAM" id="SSF81330">
    <property type="entry name" value="Gated mechanosensitive channel"/>
    <property type="match status" value="1"/>
</dbReference>
<sequence>MSFFQGFKEFAIRGNVVDMGIGIIIGAAFGNIVTSFVSDVLMPPIGLLLGKVNFSSLYINLSGGNYASLKEAQEAGAATINYGLFIETVIHFIIIAFAAYLVILQMVKLRKAPMESTKVKNCPYCFSDIPSRAVRCPKCTSDVNVEEKVQQRREDMLVRINAKNAK</sequence>
<feature type="transmembrane region" description="Helical" evidence="9">
    <location>
        <begin position="82"/>
        <end position="104"/>
    </location>
</feature>
<reference evidence="10 11" key="1">
    <citation type="submission" date="2021-06" db="EMBL/GenBank/DDBJ databases">
        <title>Bacillus sp. RD4P76, an endophyte from a halophyte.</title>
        <authorList>
            <person name="Sun J.-Q."/>
        </authorList>
    </citation>
    <scope>NUCLEOTIDE SEQUENCE [LARGE SCALE GENOMIC DNA]</scope>
    <source>
        <strain evidence="10 11">JCM 17098</strain>
    </source>
</reference>
<keyword evidence="3 9" id="KW-1003">Cell membrane</keyword>
<evidence type="ECO:0000313" key="11">
    <source>
        <dbReference type="Proteomes" id="UP000790580"/>
    </source>
</evidence>
<dbReference type="PRINTS" id="PR01264">
    <property type="entry name" value="MECHCHANNEL"/>
</dbReference>
<evidence type="ECO:0000256" key="3">
    <source>
        <dbReference type="ARBA" id="ARBA00022475"/>
    </source>
</evidence>
<keyword evidence="8 9" id="KW-0407">Ion channel</keyword>
<evidence type="ECO:0000256" key="6">
    <source>
        <dbReference type="ARBA" id="ARBA00023065"/>
    </source>
</evidence>
<dbReference type="InterPro" id="IPR001185">
    <property type="entry name" value="MS_channel"/>
</dbReference>
<keyword evidence="11" id="KW-1185">Reference proteome</keyword>
<accession>A0ABS6JNE7</accession>
<dbReference type="NCBIfam" id="TIGR00220">
    <property type="entry name" value="mscL"/>
    <property type="match status" value="1"/>
</dbReference>
<evidence type="ECO:0000256" key="9">
    <source>
        <dbReference type="HAMAP-Rule" id="MF_00115"/>
    </source>
</evidence>
<evidence type="ECO:0000256" key="7">
    <source>
        <dbReference type="ARBA" id="ARBA00023136"/>
    </source>
</evidence>
<evidence type="ECO:0000256" key="8">
    <source>
        <dbReference type="ARBA" id="ARBA00023303"/>
    </source>
</evidence>
<dbReference type="PANTHER" id="PTHR30266">
    <property type="entry name" value="MECHANOSENSITIVE CHANNEL MSCL"/>
    <property type="match status" value="1"/>
</dbReference>
<dbReference type="Pfam" id="PF01741">
    <property type="entry name" value="MscL"/>
    <property type="match status" value="1"/>
</dbReference>
<keyword evidence="7 9" id="KW-0472">Membrane</keyword>
<dbReference type="InterPro" id="IPR036019">
    <property type="entry name" value="MscL_channel"/>
</dbReference>
<dbReference type="Proteomes" id="UP000790580">
    <property type="component" value="Unassembled WGS sequence"/>
</dbReference>
<keyword evidence="6 9" id="KW-0406">Ion transport</keyword>
<comment type="caution">
    <text evidence="10">The sequence shown here is derived from an EMBL/GenBank/DDBJ whole genome shotgun (WGS) entry which is preliminary data.</text>
</comment>
<comment type="function">
    <text evidence="9">Channel that opens in response to stretch forces in the membrane lipid bilayer. May participate in the regulation of osmotic pressure changes within the cell.</text>
</comment>
<dbReference type="Gene3D" id="1.10.1200.120">
    <property type="entry name" value="Large-conductance mechanosensitive channel, MscL, domain 1"/>
    <property type="match status" value="1"/>
</dbReference>
<protein>
    <recommendedName>
        <fullName evidence="9">Large-conductance mechanosensitive channel</fullName>
    </recommendedName>
</protein>
<dbReference type="InterPro" id="IPR037673">
    <property type="entry name" value="MSC/AndL"/>
</dbReference>
<dbReference type="EMBL" id="JAHQCR010000008">
    <property type="protein sequence ID" value="MBU9719950.1"/>
    <property type="molecule type" value="Genomic_DNA"/>
</dbReference>
<keyword evidence="4 9" id="KW-0812">Transmembrane</keyword>
<dbReference type="PANTHER" id="PTHR30266:SF2">
    <property type="entry name" value="LARGE-CONDUCTANCE MECHANOSENSITIVE CHANNEL"/>
    <property type="match status" value="1"/>
</dbReference>
<organism evidence="10 11">
    <name type="scientific">Evansella alkalicola</name>
    <dbReference type="NCBI Taxonomy" id="745819"/>
    <lineage>
        <taxon>Bacteria</taxon>
        <taxon>Bacillati</taxon>
        <taxon>Bacillota</taxon>
        <taxon>Bacilli</taxon>
        <taxon>Bacillales</taxon>
        <taxon>Bacillaceae</taxon>
        <taxon>Evansella</taxon>
    </lineage>
</organism>
<comment type="subunit">
    <text evidence="9">Homopentamer.</text>
</comment>
<dbReference type="HAMAP" id="MF_00115">
    <property type="entry name" value="MscL"/>
    <property type="match status" value="1"/>
</dbReference>
<evidence type="ECO:0000313" key="10">
    <source>
        <dbReference type="EMBL" id="MBU9719950.1"/>
    </source>
</evidence>
<evidence type="ECO:0000256" key="4">
    <source>
        <dbReference type="ARBA" id="ARBA00022692"/>
    </source>
</evidence>